<dbReference type="EMBL" id="JAIQCV010000001">
    <property type="protein sequence ID" value="KAH1130018.1"/>
    <property type="molecule type" value="Genomic_DNA"/>
</dbReference>
<proteinExistence type="predicted"/>
<dbReference type="Proteomes" id="UP000828251">
    <property type="component" value="Unassembled WGS sequence"/>
</dbReference>
<evidence type="ECO:0000313" key="1">
    <source>
        <dbReference type="EMBL" id="KAH1130018.1"/>
    </source>
</evidence>
<gene>
    <name evidence="1" type="ORF">J1N35_001396</name>
</gene>
<name>A0A9D3WKB9_9ROSI</name>
<evidence type="ECO:0000313" key="2">
    <source>
        <dbReference type="Proteomes" id="UP000828251"/>
    </source>
</evidence>
<protein>
    <submittedName>
        <fullName evidence="1">Uncharacterized protein</fullName>
    </submittedName>
</protein>
<sequence length="134" mass="15100">MIKQMRKMLQEISEALPSGEEVVHDVPNLDPDDLCFNVDYLQLDNNSQQEFGTGAPRDELNMTKVVPDPIDVESDITINVVADVKVEVPTNIEHKLILNESGEKSIHILAIAEKVPSRVIDKFDFFLTRATKLK</sequence>
<reference evidence="1 2" key="1">
    <citation type="journal article" date="2021" name="Plant Biotechnol. J.">
        <title>Multi-omics assisted identification of the key and species-specific regulatory components of drought-tolerant mechanisms in Gossypium stocksii.</title>
        <authorList>
            <person name="Yu D."/>
            <person name="Ke L."/>
            <person name="Zhang D."/>
            <person name="Wu Y."/>
            <person name="Sun Y."/>
            <person name="Mei J."/>
            <person name="Sun J."/>
            <person name="Sun Y."/>
        </authorList>
    </citation>
    <scope>NUCLEOTIDE SEQUENCE [LARGE SCALE GENOMIC DNA]</scope>
    <source>
        <strain evidence="2">cv. E1</strain>
        <tissue evidence="1">Leaf</tissue>
    </source>
</reference>
<keyword evidence="2" id="KW-1185">Reference proteome</keyword>
<dbReference type="AlphaFoldDB" id="A0A9D3WKB9"/>
<accession>A0A9D3WKB9</accession>
<organism evidence="1 2">
    <name type="scientific">Gossypium stocksii</name>
    <dbReference type="NCBI Taxonomy" id="47602"/>
    <lineage>
        <taxon>Eukaryota</taxon>
        <taxon>Viridiplantae</taxon>
        <taxon>Streptophyta</taxon>
        <taxon>Embryophyta</taxon>
        <taxon>Tracheophyta</taxon>
        <taxon>Spermatophyta</taxon>
        <taxon>Magnoliopsida</taxon>
        <taxon>eudicotyledons</taxon>
        <taxon>Gunneridae</taxon>
        <taxon>Pentapetalae</taxon>
        <taxon>rosids</taxon>
        <taxon>malvids</taxon>
        <taxon>Malvales</taxon>
        <taxon>Malvaceae</taxon>
        <taxon>Malvoideae</taxon>
        <taxon>Gossypium</taxon>
    </lineage>
</organism>
<comment type="caution">
    <text evidence="1">The sequence shown here is derived from an EMBL/GenBank/DDBJ whole genome shotgun (WGS) entry which is preliminary data.</text>
</comment>